<name>A0A371FDJ0_MUCPR</name>
<dbReference type="Pfam" id="PF07727">
    <property type="entry name" value="RVT_2"/>
    <property type="match status" value="1"/>
</dbReference>
<evidence type="ECO:0000313" key="2">
    <source>
        <dbReference type="EMBL" id="RDX76173.1"/>
    </source>
</evidence>
<reference evidence="2" key="1">
    <citation type="submission" date="2018-05" db="EMBL/GenBank/DDBJ databases">
        <title>Draft genome of Mucuna pruriens seed.</title>
        <authorList>
            <person name="Nnadi N.E."/>
            <person name="Vos R."/>
            <person name="Hasami M.H."/>
            <person name="Devisetty U.K."/>
            <person name="Aguiy J.C."/>
        </authorList>
    </citation>
    <scope>NUCLEOTIDE SEQUENCE [LARGE SCALE GENOMIC DNA]</scope>
    <source>
        <strain evidence="2">JCA_2017</strain>
    </source>
</reference>
<dbReference type="EMBL" id="QJKJ01009604">
    <property type="protein sequence ID" value="RDX76173.1"/>
    <property type="molecule type" value="Genomic_DNA"/>
</dbReference>
<proteinExistence type="predicted"/>
<dbReference type="AlphaFoldDB" id="A0A371FDJ0"/>
<sequence>MGIERSTSLSNNHQNMSRLEVSIKKLFMGGNKPHEHGVVTFKPIFYVGFTKFLNKDTLFVRTENEDFKKSMMDEFEMIDFGMMYRFFGIEMIQTTIGIFLCQKRCVGEVLDKYQMKDCNLMNTPL</sequence>
<evidence type="ECO:0000313" key="3">
    <source>
        <dbReference type="Proteomes" id="UP000257109"/>
    </source>
</evidence>
<gene>
    <name evidence="2" type="ORF">CR513_43862</name>
</gene>
<comment type="caution">
    <text evidence="2">The sequence shown here is derived from an EMBL/GenBank/DDBJ whole genome shotgun (WGS) entry which is preliminary data.</text>
</comment>
<dbReference type="InterPro" id="IPR013103">
    <property type="entry name" value="RVT_2"/>
</dbReference>
<evidence type="ECO:0000259" key="1">
    <source>
        <dbReference type="Pfam" id="PF07727"/>
    </source>
</evidence>
<feature type="domain" description="Reverse transcriptase Ty1/copia-type" evidence="1">
    <location>
        <begin position="63"/>
        <end position="125"/>
    </location>
</feature>
<keyword evidence="3" id="KW-1185">Reference proteome</keyword>
<organism evidence="2 3">
    <name type="scientific">Mucuna pruriens</name>
    <name type="common">Velvet bean</name>
    <name type="synonym">Dolichos pruriens</name>
    <dbReference type="NCBI Taxonomy" id="157652"/>
    <lineage>
        <taxon>Eukaryota</taxon>
        <taxon>Viridiplantae</taxon>
        <taxon>Streptophyta</taxon>
        <taxon>Embryophyta</taxon>
        <taxon>Tracheophyta</taxon>
        <taxon>Spermatophyta</taxon>
        <taxon>Magnoliopsida</taxon>
        <taxon>eudicotyledons</taxon>
        <taxon>Gunneridae</taxon>
        <taxon>Pentapetalae</taxon>
        <taxon>rosids</taxon>
        <taxon>fabids</taxon>
        <taxon>Fabales</taxon>
        <taxon>Fabaceae</taxon>
        <taxon>Papilionoideae</taxon>
        <taxon>50 kb inversion clade</taxon>
        <taxon>NPAAA clade</taxon>
        <taxon>indigoferoid/millettioid clade</taxon>
        <taxon>Phaseoleae</taxon>
        <taxon>Mucuna</taxon>
    </lineage>
</organism>
<dbReference type="Proteomes" id="UP000257109">
    <property type="component" value="Unassembled WGS sequence"/>
</dbReference>
<accession>A0A371FDJ0</accession>
<protein>
    <recommendedName>
        <fullName evidence="1">Reverse transcriptase Ty1/copia-type domain-containing protein</fullName>
    </recommendedName>
</protein>
<feature type="non-terminal residue" evidence="2">
    <location>
        <position position="1"/>
    </location>
</feature>